<dbReference type="PATRIC" id="fig|1705561.3.peg.1871"/>
<evidence type="ECO:0000313" key="1">
    <source>
        <dbReference type="EMBL" id="KOY16232.1"/>
    </source>
</evidence>
<dbReference type="AlphaFoldDB" id="A0A0M9BQT0"/>
<gene>
    <name evidence="1" type="ORF">AMS66_10100</name>
</gene>
<dbReference type="OrthoDB" id="9804765at2"/>
<dbReference type="SUPFAM" id="SSF55331">
    <property type="entry name" value="Tautomerase/MIF"/>
    <property type="match status" value="1"/>
</dbReference>
<dbReference type="Gene3D" id="3.30.429.10">
    <property type="entry name" value="Macrophage Migration Inhibitory Factor"/>
    <property type="match status" value="1"/>
</dbReference>
<dbReference type="Proteomes" id="UP000037688">
    <property type="component" value="Unassembled WGS sequence"/>
</dbReference>
<protein>
    <submittedName>
        <fullName evidence="1">4-oxalocrotonate tautomerase</fullName>
    </submittedName>
</protein>
<comment type="caution">
    <text evidence="1">The sequence shown here is derived from an EMBL/GenBank/DDBJ whole genome shotgun (WGS) entry which is preliminary data.</text>
</comment>
<proteinExistence type="predicted"/>
<sequence>MAQIKVYGLGVHLNPLKEQLSQVIHSVMMDVVGLPENKKFQRYFPMDMDDFLFPSDRSAGYTIIEISMFEGRTDQVKKELIQQLFTRMNEQLKLSPNDVEITLFETPRSHWGIRGLPGDELDLSYKVEV</sequence>
<dbReference type="PANTHER" id="PTHR38460:SF1">
    <property type="entry name" value="TAUTOMERASE YOLI-RELATED"/>
    <property type="match status" value="1"/>
</dbReference>
<evidence type="ECO:0000313" key="2">
    <source>
        <dbReference type="Proteomes" id="UP000037688"/>
    </source>
</evidence>
<dbReference type="EMBL" id="LITU01000053">
    <property type="protein sequence ID" value="KOY16232.1"/>
    <property type="molecule type" value="Genomic_DNA"/>
</dbReference>
<name>A0A0M9BQT0_9BACL</name>
<organism evidence="1 2">
    <name type="scientific">Paenibacillus xylanivorans</name>
    <dbReference type="NCBI Taxonomy" id="1705561"/>
    <lineage>
        <taxon>Bacteria</taxon>
        <taxon>Bacillati</taxon>
        <taxon>Bacillota</taxon>
        <taxon>Bacilli</taxon>
        <taxon>Bacillales</taxon>
        <taxon>Paenibacillaceae</taxon>
        <taxon>Paenibacillus</taxon>
    </lineage>
</organism>
<dbReference type="RefSeq" id="WP_053780679.1">
    <property type="nucleotide sequence ID" value="NZ_LITU01000053.1"/>
</dbReference>
<dbReference type="PANTHER" id="PTHR38460">
    <property type="entry name" value="TAUTOMERASE YOLI-RELATED"/>
    <property type="match status" value="1"/>
</dbReference>
<reference evidence="1 2" key="1">
    <citation type="submission" date="2015-08" db="EMBL/GenBank/DDBJ databases">
        <title>Draft genome sequence of cellulolytic and xylanolytic Paenibacillus sp. A59, isolated from a decaying forest soil from Patagonia, Argentina.</title>
        <authorList>
            <person name="Ghio S."/>
            <person name="Caceres A.M."/>
            <person name="Talia P."/>
            <person name="Grasso D."/>
            <person name="Campos E."/>
        </authorList>
    </citation>
    <scope>NUCLEOTIDE SEQUENCE [LARGE SCALE GENOMIC DNA]</scope>
    <source>
        <strain evidence="1 2">A59</strain>
    </source>
</reference>
<dbReference type="InterPro" id="IPR037479">
    <property type="entry name" value="Tauto_MSAD"/>
</dbReference>
<dbReference type="InterPro" id="IPR014347">
    <property type="entry name" value="Tautomerase/MIF_sf"/>
</dbReference>
<dbReference type="Pfam" id="PF14552">
    <property type="entry name" value="Tautomerase_2"/>
    <property type="match status" value="1"/>
</dbReference>
<keyword evidence="2" id="KW-1185">Reference proteome</keyword>
<accession>A0A0M9BQT0</accession>